<evidence type="ECO:0000313" key="2">
    <source>
        <dbReference type="EMBL" id="MEE2002082.1"/>
    </source>
</evidence>
<feature type="transmembrane region" description="Helical" evidence="1">
    <location>
        <begin position="5"/>
        <end position="24"/>
    </location>
</feature>
<sequence>MKSFIIAILTGLTTAVLYFLLNSFFPEITLGIKAILVALFAATAYFFYSTVASKR</sequence>
<protein>
    <submittedName>
        <fullName evidence="2">Uncharacterized protein</fullName>
    </submittedName>
</protein>
<dbReference type="EMBL" id="JAUHLI010000010">
    <property type="protein sequence ID" value="MEE2002082.1"/>
    <property type="molecule type" value="Genomic_DNA"/>
</dbReference>
<feature type="transmembrane region" description="Helical" evidence="1">
    <location>
        <begin position="30"/>
        <end position="48"/>
    </location>
</feature>
<accession>A0ABU7J6J6</accession>
<dbReference type="Proteomes" id="UP001336314">
    <property type="component" value="Unassembled WGS sequence"/>
</dbReference>
<evidence type="ECO:0000313" key="3">
    <source>
        <dbReference type="Proteomes" id="UP001336314"/>
    </source>
</evidence>
<keyword evidence="1" id="KW-0812">Transmembrane</keyword>
<organism evidence="2 3">
    <name type="scientific">Alkalimonas cellulosilytica</name>
    <dbReference type="NCBI Taxonomy" id="3058395"/>
    <lineage>
        <taxon>Bacteria</taxon>
        <taxon>Pseudomonadati</taxon>
        <taxon>Pseudomonadota</taxon>
        <taxon>Gammaproteobacteria</taxon>
        <taxon>Alkalimonas</taxon>
    </lineage>
</organism>
<keyword evidence="1" id="KW-1133">Transmembrane helix</keyword>
<keyword evidence="1" id="KW-0472">Membrane</keyword>
<name>A0ABU7J6J6_9GAMM</name>
<gene>
    <name evidence="2" type="ORF">QWY20_11515</name>
</gene>
<evidence type="ECO:0000256" key="1">
    <source>
        <dbReference type="SAM" id="Phobius"/>
    </source>
</evidence>
<comment type="caution">
    <text evidence="2">The sequence shown here is derived from an EMBL/GenBank/DDBJ whole genome shotgun (WGS) entry which is preliminary data.</text>
</comment>
<dbReference type="RefSeq" id="WP_330129160.1">
    <property type="nucleotide sequence ID" value="NZ_JAUHLI010000010.1"/>
</dbReference>
<keyword evidence="3" id="KW-1185">Reference proteome</keyword>
<proteinExistence type="predicted"/>
<reference evidence="2 3" key="1">
    <citation type="submission" date="2023-07" db="EMBL/GenBank/DDBJ databases">
        <title>Alkalimonas sp., MEB108 novel, alkaliphilic bacterium isolated from Lonar Lake, India.</title>
        <authorList>
            <person name="Joshi A."/>
            <person name="Thite S."/>
        </authorList>
    </citation>
    <scope>NUCLEOTIDE SEQUENCE [LARGE SCALE GENOMIC DNA]</scope>
    <source>
        <strain evidence="2 3">MEB108</strain>
    </source>
</reference>